<evidence type="ECO:0000256" key="5">
    <source>
        <dbReference type="ARBA" id="ARBA00022692"/>
    </source>
</evidence>
<organism evidence="11 12">
    <name type="scientific">Liquorilactobacillus capillatus DSM 19910</name>
    <dbReference type="NCBI Taxonomy" id="1423731"/>
    <lineage>
        <taxon>Bacteria</taxon>
        <taxon>Bacillati</taxon>
        <taxon>Bacillota</taxon>
        <taxon>Bacilli</taxon>
        <taxon>Lactobacillales</taxon>
        <taxon>Lactobacillaceae</taxon>
        <taxon>Liquorilactobacillus</taxon>
    </lineage>
</organism>
<evidence type="ECO:0000256" key="7">
    <source>
        <dbReference type="ARBA" id="ARBA00023136"/>
    </source>
</evidence>
<evidence type="ECO:0000256" key="2">
    <source>
        <dbReference type="ARBA" id="ARBA00022448"/>
    </source>
</evidence>
<dbReference type="OrthoDB" id="9762978at2"/>
<evidence type="ECO:0000256" key="6">
    <source>
        <dbReference type="ARBA" id="ARBA00022989"/>
    </source>
</evidence>
<keyword evidence="12" id="KW-1185">Reference proteome</keyword>
<sequence length="469" mass="49747">MNETKKISVIEASCILILVLVIMGTGVIGFGLSPQVPVMLAMGAIILWAKLRRFSWASVNLGIKDGIEKGIIPIFIFILIGAMISTWIAAGTIPSLMVLGFKIISVRWFLPSVFIVCTLVGAAVGSAFTVASTVGIAFMGMGITMGLNPAMIAGAIISGAIFGDKLSPLSETNNLASAVVDTELFEHIKNLLWSTLPAGILTTIFFMLIGHDDSNMSLSRINHTVAILNTNFSISFWAIIPIILVFVCAGFKMPAVPTMLLNIFVTSIMIFIQKPQVPLKQLAEIITNGFVAKTGNATVNTLLSRGGIVSMMPTVALIVLTLSLGGLLVRFGLIKTVMAPLAKHLNSSGKLITAGILTCIGVNIFVGEQFLSIILPGRAFKQTFNTGGLANNALGRVLEDGGTVINYLVPWGVGGVFLANTLSVPTLQYLPFVFFSLLCPVFSLLSGFTGIGLKRLDPSSADLKVVKGQ</sequence>
<feature type="transmembrane region" description="Helical" evidence="9">
    <location>
        <begin position="404"/>
        <end position="423"/>
    </location>
</feature>
<feature type="transmembrane region" description="Helical" evidence="9">
    <location>
        <begin position="429"/>
        <end position="453"/>
    </location>
</feature>
<evidence type="ECO:0000313" key="11">
    <source>
        <dbReference type="EMBL" id="KRL01642.1"/>
    </source>
</evidence>
<dbReference type="EMBL" id="AZEF01000022">
    <property type="protein sequence ID" value="KRL01642.1"/>
    <property type="molecule type" value="Genomic_DNA"/>
</dbReference>
<keyword evidence="3" id="KW-0050">Antiport</keyword>
<dbReference type="PANTHER" id="PTHR33451:SF6">
    <property type="entry name" value="NA(+)_H(+) ANTIPORTER NHAC"/>
    <property type="match status" value="1"/>
</dbReference>
<accession>A0A0R1M9X7</accession>
<comment type="similarity">
    <text evidence="8">Belongs to the NhaC Na(+)/H(+) (TC 2.A.35) antiporter family.</text>
</comment>
<dbReference type="InterPro" id="IPR004770">
    <property type="entry name" value="Na/H_antiport_NhaC"/>
</dbReference>
<feature type="domain" description="Na+/H+ antiporter NhaC-like C-terminal" evidence="10">
    <location>
        <begin position="159"/>
        <end position="451"/>
    </location>
</feature>
<protein>
    <submittedName>
        <fullName evidence="11">Na(+) H(+) antiporter</fullName>
    </submittedName>
</protein>
<feature type="transmembrane region" description="Helical" evidence="9">
    <location>
        <begin position="351"/>
        <end position="375"/>
    </location>
</feature>
<evidence type="ECO:0000256" key="4">
    <source>
        <dbReference type="ARBA" id="ARBA00022475"/>
    </source>
</evidence>
<dbReference type="Pfam" id="PF03553">
    <property type="entry name" value="Na_H_antiporter"/>
    <property type="match status" value="1"/>
</dbReference>
<evidence type="ECO:0000256" key="3">
    <source>
        <dbReference type="ARBA" id="ARBA00022449"/>
    </source>
</evidence>
<comment type="caution">
    <text evidence="11">The sequence shown here is derived from an EMBL/GenBank/DDBJ whole genome shotgun (WGS) entry which is preliminary data.</text>
</comment>
<feature type="transmembrane region" description="Helical" evidence="9">
    <location>
        <begin position="71"/>
        <end position="93"/>
    </location>
</feature>
<feature type="transmembrane region" description="Helical" evidence="9">
    <location>
        <begin position="34"/>
        <end position="51"/>
    </location>
</feature>
<gene>
    <name evidence="11" type="ORF">FC81_GL001130</name>
</gene>
<feature type="transmembrane region" description="Helical" evidence="9">
    <location>
        <begin position="113"/>
        <end position="138"/>
    </location>
</feature>
<dbReference type="PATRIC" id="fig|1423731.3.peg.1161"/>
<dbReference type="GO" id="GO:0015297">
    <property type="term" value="F:antiporter activity"/>
    <property type="evidence" value="ECO:0007669"/>
    <property type="project" value="UniProtKB-KW"/>
</dbReference>
<feature type="transmembrane region" description="Helical" evidence="9">
    <location>
        <begin position="221"/>
        <end position="247"/>
    </location>
</feature>
<feature type="transmembrane region" description="Helical" evidence="9">
    <location>
        <begin position="191"/>
        <end position="209"/>
    </location>
</feature>
<dbReference type="STRING" id="1423731.FC81_GL001130"/>
<name>A0A0R1M9X7_9LACO</name>
<evidence type="ECO:0000256" key="9">
    <source>
        <dbReference type="SAM" id="Phobius"/>
    </source>
</evidence>
<evidence type="ECO:0000259" key="10">
    <source>
        <dbReference type="Pfam" id="PF03553"/>
    </source>
</evidence>
<dbReference type="GO" id="GO:0005886">
    <property type="term" value="C:plasma membrane"/>
    <property type="evidence" value="ECO:0007669"/>
    <property type="project" value="UniProtKB-SubCell"/>
</dbReference>
<dbReference type="AlphaFoldDB" id="A0A0R1M9X7"/>
<evidence type="ECO:0000256" key="1">
    <source>
        <dbReference type="ARBA" id="ARBA00004651"/>
    </source>
</evidence>
<evidence type="ECO:0000313" key="12">
    <source>
        <dbReference type="Proteomes" id="UP000051621"/>
    </source>
</evidence>
<proteinExistence type="inferred from homology"/>
<keyword evidence="6 9" id="KW-1133">Transmembrane helix</keyword>
<dbReference type="Proteomes" id="UP000051621">
    <property type="component" value="Unassembled WGS sequence"/>
</dbReference>
<dbReference type="RefSeq" id="WP_057743803.1">
    <property type="nucleotide sequence ID" value="NZ_AZEF01000022.1"/>
</dbReference>
<keyword evidence="5 9" id="KW-0812">Transmembrane</keyword>
<dbReference type="InterPro" id="IPR052180">
    <property type="entry name" value="NhaC_Na-H+_Antiporter"/>
</dbReference>
<keyword evidence="7 9" id="KW-0472">Membrane</keyword>
<dbReference type="PANTHER" id="PTHR33451">
    <property type="entry name" value="MALATE-2H(+)/NA(+)-LACTATE ANTIPORTER"/>
    <property type="match status" value="1"/>
</dbReference>
<dbReference type="InterPro" id="IPR018461">
    <property type="entry name" value="Na/H_Antiport_NhaC-like_C"/>
</dbReference>
<keyword evidence="2" id="KW-0813">Transport</keyword>
<evidence type="ECO:0000256" key="8">
    <source>
        <dbReference type="ARBA" id="ARBA00038435"/>
    </source>
</evidence>
<feature type="transmembrane region" description="Helical" evidence="9">
    <location>
        <begin position="145"/>
        <end position="163"/>
    </location>
</feature>
<dbReference type="NCBIfam" id="TIGR00931">
    <property type="entry name" value="antiport_nhaC"/>
    <property type="match status" value="1"/>
</dbReference>
<feature type="transmembrane region" description="Helical" evidence="9">
    <location>
        <begin position="7"/>
        <end position="28"/>
    </location>
</feature>
<feature type="transmembrane region" description="Helical" evidence="9">
    <location>
        <begin position="308"/>
        <end position="331"/>
    </location>
</feature>
<keyword evidence="4" id="KW-1003">Cell membrane</keyword>
<comment type="subcellular location">
    <subcellularLocation>
        <location evidence="1">Cell membrane</location>
        <topology evidence="1">Multi-pass membrane protein</topology>
    </subcellularLocation>
</comment>
<reference evidence="11 12" key="1">
    <citation type="journal article" date="2015" name="Genome Announc.">
        <title>Expanding the biotechnology potential of lactobacilli through comparative genomics of 213 strains and associated genera.</title>
        <authorList>
            <person name="Sun Z."/>
            <person name="Harris H.M."/>
            <person name="McCann A."/>
            <person name="Guo C."/>
            <person name="Argimon S."/>
            <person name="Zhang W."/>
            <person name="Yang X."/>
            <person name="Jeffery I.B."/>
            <person name="Cooney J.C."/>
            <person name="Kagawa T.F."/>
            <person name="Liu W."/>
            <person name="Song Y."/>
            <person name="Salvetti E."/>
            <person name="Wrobel A."/>
            <person name="Rasinkangas P."/>
            <person name="Parkhill J."/>
            <person name="Rea M.C."/>
            <person name="O'Sullivan O."/>
            <person name="Ritari J."/>
            <person name="Douillard F.P."/>
            <person name="Paul Ross R."/>
            <person name="Yang R."/>
            <person name="Briner A.E."/>
            <person name="Felis G.E."/>
            <person name="de Vos W.M."/>
            <person name="Barrangou R."/>
            <person name="Klaenhammer T.R."/>
            <person name="Caufield P.W."/>
            <person name="Cui Y."/>
            <person name="Zhang H."/>
            <person name="O'Toole P.W."/>
        </authorList>
    </citation>
    <scope>NUCLEOTIDE SEQUENCE [LARGE SCALE GENOMIC DNA]</scope>
    <source>
        <strain evidence="11 12">DSM 19910</strain>
    </source>
</reference>